<organism evidence="1 2">
    <name type="scientific">Solanum tuberosum</name>
    <name type="common">Potato</name>
    <dbReference type="NCBI Taxonomy" id="4113"/>
    <lineage>
        <taxon>Eukaryota</taxon>
        <taxon>Viridiplantae</taxon>
        <taxon>Streptophyta</taxon>
        <taxon>Embryophyta</taxon>
        <taxon>Tracheophyta</taxon>
        <taxon>Spermatophyta</taxon>
        <taxon>Magnoliopsida</taxon>
        <taxon>eudicotyledons</taxon>
        <taxon>Gunneridae</taxon>
        <taxon>Pentapetalae</taxon>
        <taxon>asterids</taxon>
        <taxon>lamiids</taxon>
        <taxon>Solanales</taxon>
        <taxon>Solanaceae</taxon>
        <taxon>Solanoideae</taxon>
        <taxon>Solaneae</taxon>
        <taxon>Solanum</taxon>
    </lineage>
</organism>
<proteinExistence type="predicted"/>
<dbReference type="OMA" id="WFQSNSL"/>
<dbReference type="InterPro" id="IPR015915">
    <property type="entry name" value="Kelch-typ_b-propeller"/>
</dbReference>
<dbReference type="EnsemblPlants" id="PGSC0003DMT400089086">
    <property type="protein sequence ID" value="PGSC0003DMT400089086"/>
    <property type="gene ID" value="PGSC0003DMG400038657"/>
</dbReference>
<dbReference type="HOGENOM" id="CLU_649571_0_0_1"/>
<dbReference type="SUPFAM" id="SSF117281">
    <property type="entry name" value="Kelch motif"/>
    <property type="match status" value="1"/>
</dbReference>
<dbReference type="PaxDb" id="4113-PGSC0003DMT400089086"/>
<dbReference type="Gramene" id="PGSC0003DMT400089086">
    <property type="protein sequence ID" value="PGSC0003DMT400089086"/>
    <property type="gene ID" value="PGSC0003DMG400038657"/>
</dbReference>
<protein>
    <submittedName>
        <fullName evidence="1">Uncharacterized protein</fullName>
    </submittedName>
</protein>
<reference evidence="2" key="1">
    <citation type="journal article" date="2011" name="Nature">
        <title>Genome sequence and analysis of the tuber crop potato.</title>
        <authorList>
            <consortium name="The Potato Genome Sequencing Consortium"/>
        </authorList>
    </citation>
    <scope>NUCLEOTIDE SEQUENCE [LARGE SCALE GENOMIC DNA]</scope>
    <source>
        <strain evidence="2">cv. DM1-3 516 R44</strain>
    </source>
</reference>
<keyword evidence="2" id="KW-1185">Reference proteome</keyword>
<dbReference type="Proteomes" id="UP000011115">
    <property type="component" value="Unassembled WGS sequence"/>
</dbReference>
<dbReference type="Gene3D" id="2.120.10.80">
    <property type="entry name" value="Kelch-type beta propeller"/>
    <property type="match status" value="1"/>
</dbReference>
<evidence type="ECO:0000313" key="1">
    <source>
        <dbReference type="EnsemblPlants" id="PGSC0003DMT400089086"/>
    </source>
</evidence>
<name>M1DHE8_SOLTU</name>
<dbReference type="SMR" id="M1DHE8"/>
<sequence length="343" mass="39309">MEIGAGYRGVIYFCNGFGEYYRIDLNCLPERLSSIANFTAEKSVGWTVIDECIYCIGGMKGEYSPFTVGMNLNKFTPTTNSNSTWELILPHRNLRWYNPFVFAFGRKIYVISGNKLIPDCKCESPDWTYLGEYYNLDSQTWTYLPKLTQHSSNIDESLSAFGIHAVMDKTTIVFYIVFTGLLLLYDLHEEKWIHEEELHHPNMKLAGSDLFEQCAGGETLSYIANNIKAVVCDSTLYWLNNDLCLYGYDYVQMRWFQSNSLEGELTWQLFLDPKYLVYIPLLFYLDNETFVAICRVTNEELGMAIIGVKREPLSLNVSLKFSRNFPVDTSAGDGVDPYSGMAM</sequence>
<evidence type="ECO:0000313" key="2">
    <source>
        <dbReference type="Proteomes" id="UP000011115"/>
    </source>
</evidence>
<dbReference type="AlphaFoldDB" id="M1DHE8"/>
<dbReference type="InParanoid" id="M1DHE8"/>
<accession>M1DHE8</accession>
<reference evidence="1" key="2">
    <citation type="submission" date="2015-06" db="UniProtKB">
        <authorList>
            <consortium name="EnsemblPlants"/>
        </authorList>
    </citation>
    <scope>IDENTIFICATION</scope>
    <source>
        <strain evidence="1">DM1-3 516 R44</strain>
    </source>
</reference>